<sequence>MPAHHYVEHVEHGCGNEVTFHVRWNDARMIVKLDYNPSPDATENALIKSYTSAGFSSDEDEVDANQKEILDAIVRVGASLFDELAPPLVAPPSDLHSKLYPPSYSFELVTVRDTLQLILQGSHHFEMPRDQKMSNERAVPPPGLQSPEPEIRTSSFQLEVEKIPQVQRYLTTDIIVVEDLLGDGYISHVLVHGRDMCAKVGGDFDGGALQRELDCLQKITANAAQQMVRVNVPKLLGIIETPHDRRAIGILEEFIPHPKSVQLSTLAMAENIRIISPKRKEAWATQIRQTVKWLHDIGIIWGDGKADNVLIHPDTDEAWLIDFGGGTTDGWVDEDLADTSDGDDQAVERIYEFLELREATQQSRLITYCTRPVIDVQEYIDAFGEDWLKYAGKNI</sequence>
<organism evidence="3 4">
    <name type="scientific">Conoideocrella luteorostrata</name>
    <dbReference type="NCBI Taxonomy" id="1105319"/>
    <lineage>
        <taxon>Eukaryota</taxon>
        <taxon>Fungi</taxon>
        <taxon>Dikarya</taxon>
        <taxon>Ascomycota</taxon>
        <taxon>Pezizomycotina</taxon>
        <taxon>Sordariomycetes</taxon>
        <taxon>Hypocreomycetidae</taxon>
        <taxon>Hypocreales</taxon>
        <taxon>Clavicipitaceae</taxon>
        <taxon>Conoideocrella</taxon>
    </lineage>
</organism>
<name>A0AAJ0CYW9_9HYPO</name>
<proteinExistence type="predicted"/>
<feature type="region of interest" description="Disordered" evidence="1">
    <location>
        <begin position="128"/>
        <end position="148"/>
    </location>
</feature>
<evidence type="ECO:0000256" key="1">
    <source>
        <dbReference type="SAM" id="MobiDB-lite"/>
    </source>
</evidence>
<comment type="caution">
    <text evidence="3">The sequence shown here is derived from an EMBL/GenBank/DDBJ whole genome shotgun (WGS) entry which is preliminary data.</text>
</comment>
<evidence type="ECO:0000313" key="3">
    <source>
        <dbReference type="EMBL" id="KAK2616636.1"/>
    </source>
</evidence>
<dbReference type="GO" id="GO:0005524">
    <property type="term" value="F:ATP binding"/>
    <property type="evidence" value="ECO:0007669"/>
    <property type="project" value="InterPro"/>
</dbReference>
<dbReference type="Proteomes" id="UP001251528">
    <property type="component" value="Unassembled WGS sequence"/>
</dbReference>
<dbReference type="EMBL" id="JASWJB010000004">
    <property type="protein sequence ID" value="KAK2616636.1"/>
    <property type="molecule type" value="Genomic_DNA"/>
</dbReference>
<reference evidence="3" key="1">
    <citation type="submission" date="2023-06" db="EMBL/GenBank/DDBJ databases">
        <title>Conoideocrella luteorostrata (Hypocreales: Clavicipitaceae), a potential biocontrol fungus for elongate hemlock scale in United States Christmas tree production areas.</title>
        <authorList>
            <person name="Barrett H."/>
            <person name="Lovett B."/>
            <person name="Macias A.M."/>
            <person name="Stajich J.E."/>
            <person name="Kasson M.T."/>
        </authorList>
    </citation>
    <scope>NUCLEOTIDE SEQUENCE</scope>
    <source>
        <strain evidence="3">ARSEF 14590</strain>
    </source>
</reference>
<evidence type="ECO:0000313" key="4">
    <source>
        <dbReference type="Proteomes" id="UP001251528"/>
    </source>
</evidence>
<dbReference type="Gene3D" id="1.10.510.10">
    <property type="entry name" value="Transferase(Phosphotransferase) domain 1"/>
    <property type="match status" value="1"/>
</dbReference>
<dbReference type="AlphaFoldDB" id="A0AAJ0CYW9"/>
<dbReference type="PROSITE" id="PS50011">
    <property type="entry name" value="PROTEIN_KINASE_DOM"/>
    <property type="match status" value="1"/>
</dbReference>
<dbReference type="InterPro" id="IPR000719">
    <property type="entry name" value="Prot_kinase_dom"/>
</dbReference>
<dbReference type="GO" id="GO:0004672">
    <property type="term" value="F:protein kinase activity"/>
    <property type="evidence" value="ECO:0007669"/>
    <property type="project" value="InterPro"/>
</dbReference>
<dbReference type="SUPFAM" id="SSF56112">
    <property type="entry name" value="Protein kinase-like (PK-like)"/>
    <property type="match status" value="1"/>
</dbReference>
<keyword evidence="4" id="KW-1185">Reference proteome</keyword>
<dbReference type="Pfam" id="PF00069">
    <property type="entry name" value="Pkinase"/>
    <property type="match status" value="1"/>
</dbReference>
<gene>
    <name evidence="3" type="ORF">QQS21_000459</name>
</gene>
<dbReference type="InterPro" id="IPR011009">
    <property type="entry name" value="Kinase-like_dom_sf"/>
</dbReference>
<protein>
    <recommendedName>
        <fullName evidence="2">Protein kinase domain-containing protein</fullName>
    </recommendedName>
</protein>
<feature type="domain" description="Protein kinase" evidence="2">
    <location>
        <begin position="175"/>
        <end position="395"/>
    </location>
</feature>
<accession>A0AAJ0CYW9</accession>
<evidence type="ECO:0000259" key="2">
    <source>
        <dbReference type="PROSITE" id="PS50011"/>
    </source>
</evidence>